<dbReference type="GeneID" id="78176340"/>
<dbReference type="Proteomes" id="UP000183975">
    <property type="component" value="Unassembled WGS sequence"/>
</dbReference>
<sequence length="170" mass="19219">MRILLTGILIFVNFILQTTLLPYISIGGILPNTALIIVVSYALLRGSTEGAIVGFFSGLPIDIFFGTSFGYYTLLFLLAGLLIGRSQKDFYRENYLLPIIICSLAAIVYESIIFITGFFLQGNTTVLYFLVRLALPEAVYTAVVTIPIYRLLFGINEWLELKEKYKYRLF</sequence>
<keyword evidence="7 8" id="KW-0472">Membrane</keyword>
<dbReference type="InterPro" id="IPR007227">
    <property type="entry name" value="Cell_shape_determining_MreD"/>
</dbReference>
<keyword evidence="10" id="KW-1185">Reference proteome</keyword>
<evidence type="ECO:0000256" key="3">
    <source>
        <dbReference type="ARBA" id="ARBA00022475"/>
    </source>
</evidence>
<comment type="subcellular location">
    <subcellularLocation>
        <location evidence="1">Cell membrane</location>
        <topology evidence="1">Multi-pass membrane protein</topology>
    </subcellularLocation>
</comment>
<evidence type="ECO:0000256" key="1">
    <source>
        <dbReference type="ARBA" id="ARBA00004651"/>
    </source>
</evidence>
<gene>
    <name evidence="9" type="ORF">SAMN02745138_00497</name>
</gene>
<protein>
    <submittedName>
        <fullName evidence="9">Rod shape-determining protein MreD</fullName>
    </submittedName>
</protein>
<keyword evidence="5" id="KW-0133">Cell shape</keyword>
<dbReference type="PIRSF" id="PIRSF037497">
    <property type="entry name" value="MreD_Clostridium/Treponema_prd"/>
    <property type="match status" value="1"/>
</dbReference>
<dbReference type="OrthoDB" id="9796616at2"/>
<keyword evidence="4 8" id="KW-0812">Transmembrane</keyword>
<keyword evidence="3" id="KW-1003">Cell membrane</keyword>
<evidence type="ECO:0000256" key="2">
    <source>
        <dbReference type="ARBA" id="ARBA00007776"/>
    </source>
</evidence>
<feature type="transmembrane region" description="Helical" evidence="8">
    <location>
        <begin position="20"/>
        <end position="43"/>
    </location>
</feature>
<name>A0A1M6M6P2_9FIRM</name>
<dbReference type="NCBIfam" id="TIGR03426">
    <property type="entry name" value="shape_MreD"/>
    <property type="match status" value="1"/>
</dbReference>
<dbReference type="AlphaFoldDB" id="A0A1M6M6P2"/>
<feature type="transmembrane region" description="Helical" evidence="8">
    <location>
        <begin position="95"/>
        <end position="119"/>
    </location>
</feature>
<feature type="transmembrane region" description="Helical" evidence="8">
    <location>
        <begin position="63"/>
        <end position="83"/>
    </location>
</feature>
<evidence type="ECO:0000256" key="5">
    <source>
        <dbReference type="ARBA" id="ARBA00022960"/>
    </source>
</evidence>
<evidence type="ECO:0000313" key="9">
    <source>
        <dbReference type="EMBL" id="SHJ78943.1"/>
    </source>
</evidence>
<dbReference type="EMBL" id="FRAH01000006">
    <property type="protein sequence ID" value="SHJ78943.1"/>
    <property type="molecule type" value="Genomic_DNA"/>
</dbReference>
<keyword evidence="6 8" id="KW-1133">Transmembrane helix</keyword>
<reference evidence="9 10" key="1">
    <citation type="submission" date="2016-11" db="EMBL/GenBank/DDBJ databases">
        <authorList>
            <person name="Jaros S."/>
            <person name="Januszkiewicz K."/>
            <person name="Wedrychowicz H."/>
        </authorList>
    </citation>
    <scope>NUCLEOTIDE SEQUENCE [LARGE SCALE GENOMIC DNA]</scope>
    <source>
        <strain evidence="9 10">DSM 14214</strain>
    </source>
</reference>
<comment type="similarity">
    <text evidence="2">Belongs to the MreD family.</text>
</comment>
<proteinExistence type="inferred from homology"/>
<organism evidence="9 10">
    <name type="scientific">Anaerotignum lactatifermentans DSM 14214</name>
    <dbReference type="NCBI Taxonomy" id="1121323"/>
    <lineage>
        <taxon>Bacteria</taxon>
        <taxon>Bacillati</taxon>
        <taxon>Bacillota</taxon>
        <taxon>Clostridia</taxon>
        <taxon>Lachnospirales</taxon>
        <taxon>Anaerotignaceae</taxon>
        <taxon>Anaerotignum</taxon>
    </lineage>
</organism>
<evidence type="ECO:0000256" key="7">
    <source>
        <dbReference type="ARBA" id="ARBA00023136"/>
    </source>
</evidence>
<accession>A0A1M6M6P2</accession>
<dbReference type="InterPro" id="IPR017225">
    <property type="entry name" value="Cell_shape_determin_MreD_prd"/>
</dbReference>
<evidence type="ECO:0000313" key="10">
    <source>
        <dbReference type="Proteomes" id="UP000183975"/>
    </source>
</evidence>
<evidence type="ECO:0000256" key="8">
    <source>
        <dbReference type="SAM" id="Phobius"/>
    </source>
</evidence>
<evidence type="ECO:0000256" key="6">
    <source>
        <dbReference type="ARBA" id="ARBA00022989"/>
    </source>
</evidence>
<dbReference type="RefSeq" id="WP_022255761.1">
    <property type="nucleotide sequence ID" value="NZ_FRAH01000006.1"/>
</dbReference>
<dbReference type="Pfam" id="PF04093">
    <property type="entry name" value="MreD"/>
    <property type="match status" value="1"/>
</dbReference>
<feature type="transmembrane region" description="Helical" evidence="8">
    <location>
        <begin position="139"/>
        <end position="159"/>
    </location>
</feature>
<dbReference type="GO" id="GO:0005886">
    <property type="term" value="C:plasma membrane"/>
    <property type="evidence" value="ECO:0007669"/>
    <property type="project" value="UniProtKB-SubCell"/>
</dbReference>
<evidence type="ECO:0000256" key="4">
    <source>
        <dbReference type="ARBA" id="ARBA00022692"/>
    </source>
</evidence>
<dbReference type="GO" id="GO:0008360">
    <property type="term" value="P:regulation of cell shape"/>
    <property type="evidence" value="ECO:0007669"/>
    <property type="project" value="UniProtKB-KW"/>
</dbReference>